<dbReference type="Gene3D" id="3.40.525.10">
    <property type="entry name" value="CRAL-TRIO lipid binding domain"/>
    <property type="match status" value="1"/>
</dbReference>
<accession>A0A9P6WKI6</accession>
<reference evidence="5" key="1">
    <citation type="submission" date="2020-11" db="EMBL/GenBank/DDBJ databases">
        <title>Kefir isolates.</title>
        <authorList>
            <person name="Marcisauskas S."/>
            <person name="Kim Y."/>
            <person name="Blasche S."/>
        </authorList>
    </citation>
    <scope>NUCLEOTIDE SEQUENCE</scope>
    <source>
        <strain evidence="5">Olga-1</strain>
    </source>
</reference>
<organism evidence="5 6">
    <name type="scientific">Pichia californica</name>
    <dbReference type="NCBI Taxonomy" id="460514"/>
    <lineage>
        <taxon>Eukaryota</taxon>
        <taxon>Fungi</taxon>
        <taxon>Dikarya</taxon>
        <taxon>Ascomycota</taxon>
        <taxon>Saccharomycotina</taxon>
        <taxon>Pichiomycetes</taxon>
        <taxon>Pichiales</taxon>
        <taxon>Pichiaceae</taxon>
        <taxon>Pichia</taxon>
    </lineage>
</organism>
<comment type="caution">
    <text evidence="5">The sequence shown here is derived from an EMBL/GenBank/DDBJ whole genome shotgun (WGS) entry which is preliminary data.</text>
</comment>
<dbReference type="InterPro" id="IPR039360">
    <property type="entry name" value="Ras_GTPase"/>
</dbReference>
<dbReference type="InterPro" id="IPR008936">
    <property type="entry name" value="Rho_GTPase_activation_prot"/>
</dbReference>
<dbReference type="Proteomes" id="UP000697127">
    <property type="component" value="Unassembled WGS sequence"/>
</dbReference>
<keyword evidence="6" id="KW-1185">Reference proteome</keyword>
<evidence type="ECO:0000259" key="4">
    <source>
        <dbReference type="PROSITE" id="PS50018"/>
    </source>
</evidence>
<feature type="region of interest" description="Disordered" evidence="3">
    <location>
        <begin position="188"/>
        <end position="262"/>
    </location>
</feature>
<feature type="region of interest" description="Disordered" evidence="3">
    <location>
        <begin position="281"/>
        <end position="336"/>
    </location>
</feature>
<keyword evidence="2" id="KW-0597">Phosphoprotein</keyword>
<evidence type="ECO:0000313" key="6">
    <source>
        <dbReference type="Proteomes" id="UP000697127"/>
    </source>
</evidence>
<dbReference type="InterPro" id="IPR001936">
    <property type="entry name" value="RasGAP_dom"/>
</dbReference>
<dbReference type="SUPFAM" id="SSF48350">
    <property type="entry name" value="GTPase activation domain, GAP"/>
    <property type="match status" value="1"/>
</dbReference>
<dbReference type="PANTHER" id="PTHR10194">
    <property type="entry name" value="RAS GTPASE-ACTIVATING PROTEINS"/>
    <property type="match status" value="1"/>
</dbReference>
<evidence type="ECO:0000256" key="3">
    <source>
        <dbReference type="SAM" id="MobiDB-lite"/>
    </source>
</evidence>
<name>A0A9P6WKI6_9ASCO</name>
<feature type="domain" description="Ras-GAP" evidence="4">
    <location>
        <begin position="1531"/>
        <end position="1721"/>
    </location>
</feature>
<evidence type="ECO:0000256" key="1">
    <source>
        <dbReference type="ARBA" id="ARBA00022468"/>
    </source>
</evidence>
<keyword evidence="1" id="KW-0343">GTPase activation</keyword>
<protein>
    <submittedName>
        <fullName evidence="5">Mitotic spindle checkpoint protein Bub3</fullName>
    </submittedName>
</protein>
<gene>
    <name evidence="5" type="primary">BUB3_1</name>
    <name evidence="5" type="ORF">C6P40_000411</name>
</gene>
<feature type="region of interest" description="Disordered" evidence="3">
    <location>
        <begin position="742"/>
        <end position="800"/>
    </location>
</feature>
<dbReference type="PROSITE" id="PS50018">
    <property type="entry name" value="RAS_GTPASE_ACTIV_2"/>
    <property type="match status" value="1"/>
</dbReference>
<evidence type="ECO:0000313" key="5">
    <source>
        <dbReference type="EMBL" id="KAG0688854.1"/>
    </source>
</evidence>
<dbReference type="InterPro" id="IPR036865">
    <property type="entry name" value="CRAL-TRIO_dom_sf"/>
</dbReference>
<feature type="compositionally biased region" description="Low complexity" evidence="3">
    <location>
        <begin position="191"/>
        <end position="262"/>
    </location>
</feature>
<feature type="compositionally biased region" description="Polar residues" evidence="3">
    <location>
        <begin position="783"/>
        <end position="799"/>
    </location>
</feature>
<dbReference type="PANTHER" id="PTHR10194:SF142">
    <property type="entry name" value="NEUROFIBROMIN"/>
    <property type="match status" value="1"/>
</dbReference>
<sequence>MENTSNIPRNYLNVENPIITVIFQRIDLLLPYISGYSIQQVLSEPSYLQAKSHILKLSTNKSYLSDLISCIYNLLIQILKNDIADTLYDKNLNTLNSIYIIISLLSNILNNLNVHENLNHSASDIFKSVGLKISSFSLIDAHLTSKPSTELDINLAKSLLILLFSLKSDQDCIYNIFSITDYNNSNDIIKPSTTPTTTPTTTTTSSSSTTMGINSFTSTSPSSSSSSSSSSTPTSTSNSTPTSTSNSTPINQNQSNSFPFSNPLSSINSIDTASHYMHNLTNINTNSTSNNSNSDNHNNNTHNNNNNNHNNISSPISSSSSSASSSNSSSSNNTSTLNSLSHISSTMIDDHNEASSLLKRKLLLKNSNIVQMINNCIFSVFRYIAASNSVQYFEFERSIFKNIPLESLYIKGSHILQFSFLSSSNFNSYIQLIRDLMYVTKRQSQRSLFLHYFSKSIISWAINRSENFLKVVESPSSKNAEILFDILAKNLDSKYCPKVYYSIMSCLMLFQPKHLLKFINEKSSKSTTQVLKRSISNVTKINSTRQKFLSEFIQLVNKSPENAQPLISFLLVGCSISKYNKNHPLYNFVLFMKDSLIKQLKLDSLDSNFLNLYPSTNSNNSNEIDLKNFKINNDLRIGVLTISIIVNPFTLPDQISNVLNSPKCSMCSFVLFTGAFRLLVSMPSLNELAFRIIQDLSPTLLKILSSSCDALTKTNKDSNDDINDNLILQLSSINRTSSFSSSVGSSINTNNNNTTSNNSNNNNNTTTSNNNNNNNNNNKLKFKSNNQTNSSPLNSSFRTSPLKLTHDDTIIDNISINSNESIKSIDLDSQLPYVKVTKPMFELKENIHYSALKSQISKASPYLLKENIINLLMIYSSYPFLCYINVETEKGFDFILFEKSFKKLIDKIVKLLYLNNDDLIDATESLLKGFCLTVSNIHPNKVFSAYIATAILIDSISIIGTSLSIDNNKRNRIIKLIFNLIEIRSEHSDLKLLFDYNDIVKNVHLSGSCGRMIKNFERVIYLGLFSSNIETIRISKRLLQFYNFVISAPHHLPTCFDMSNLDLSNKILSDKMTFGLITIRKKMRDRLCHLKRPTETLLSVWSLMYEKTALSYDYEHGPNLNSTLDEINEFFKHHHVIKEIEIYSEYLASLGGIILSKEFSTDLRQPLLKRSLERFIGNKFISLFSKDPKKREHSREILSVAIHPYLCGMLLCFIKKVLPCFAENLNKGEYIVCELFLSVLRSVCQVESSELFAHSTELWNINFKLLKMLNIETNYKPEFLRLKLKLCKLQVLFLSKLDELALNGNILKKNEYARIAADYLESSFAHEIKEIDLSQKKVLSFSFNKMDSNNKKMSNKLKEFKESELKDLLMDIKVEVSIMLKMIFYKLPLDTPKQAGSAEDIKSAETVIFSNYFNLFVRLLEKLHEAKNDEDSYTPVAHRSSSIIKEIIQALINLLNANSTIGLKYSLPLGYHSDELIRVSFIDVFSKIIKEIYSNYETKISLKNLYEQQIEIFTSDFDLFLSAASCCPKSEIEAYANSILQLPINQKKKMKLLLSLIRIDVLQTSDKNEILRSNTVGTRVVALYSRDNATEYLKSIFQPIFNQMIENEDFFEIEKVGNMNEDEKEKNLKLFFKYLNLISDAIFDSISYMPIGIRLISKTIFDSTTKVMPEIKYNSINSYLFLRLINPTIVSPEHAEITKCSNPYFKRSLMQLARVIQTMVNESPIRMPLLEKRIDDLAYSKKNFFSFMKNVVTFNIEQAYGDVNSFDEKLQSIDKMESQESPVYLQGFFYDNWMEIRDVYCNESFGYEISKEDKFETIRKIDNILSSSGLPKRLNSYKIPEAVKNDKSAKGILLYDFMSKTSLTLEDAPFIKVTITKDGLPLICINSLEFTDGLTGEAYVYNMLQTVSKFWEEPYALLVDLTSFRQYPILKQGRELLKSLVGVHYKSNCKRIYYVNMSPSFFELFKNFDKEILLEEASIDPEFIFISSNDDEKTMNKHKLISYTNATTNDARVTFNDVSIYQEESNRFIPVKLKIGYNFIQIYPALPPRIKIRNKMYVINLVDCYKIKGLDNISVSSYTGIANEISMFDMSTDRKIILTSPKKIEIMRTMYFSRAILNNNNYTEDDYGVGSNPKFTVGHLMTIAFSGLLSKSTDIRKASYALLASIQQSVGLQTGKFIDSVEGVVFPYGNTDYICAVSSSVAENHPTLTYAFIHAFFGAYNSLNEEEKNSMVLCVSPWIKNIYTYVYLSNSVLGPSRACDIIRKCVRASRDQKQFQVFGLFIWPQLSLEDGLIEIIIDEIVAASIDHEAEGNDWQRITKYWPLRSSIEICSVLIKRMKEKSYNMPLDETDIEAHSRWIETTVLARFLSYLIFDSLLFVDRYISDIFYIVTIYMDHGPLELRSCLINLLARTFHSYLSKPSLTVEQHDMIKDKIELLNGARFRMLFGLTRDDNELFKRNKLMGTDISSKANAITTLCELLTEFLQDFCLPEEYELQMIKWNSCVCKVAFDYNAQLQSRAILVMGSLTKQGISSLLVMRFISLLRKNGLKAMAIDKSDSNSLVLVICTLHSFGKAIVGIDSNSIFHPLVFWYHVNILFSNDISFFRYGVDFLKATFNSIEKYLKLSNKNMTVVDYIFGFKPLLGDLFDDTEMRHDFKLTRKNFDVVLSLLICKGLESPFALNYSIDTLKVLLRIRYAEHLRKPNDLNNDFNCYLFFIFLTSSTDEEMIKILEECGLNDIEYLTGVNNSKIPKNLLEWFENLTLNVYSICLGAANYFMKQKLDELASTRVISLYVELYKKKPKIILKLFRQIDGVLQKFIRLSTTPNLLETVMNMVVSLMNDSEFHSYQLTNEEWNDKLDENHIKGVADFTFGLNNIFCDSILLNAIKGEELKFKVEKNDKLMQKIMELYKHETE</sequence>
<dbReference type="Gene3D" id="1.10.506.10">
    <property type="entry name" value="GTPase Activation - p120gap, domain 1"/>
    <property type="match status" value="1"/>
</dbReference>
<dbReference type="Pfam" id="PF00616">
    <property type="entry name" value="RasGAP"/>
    <property type="match status" value="1"/>
</dbReference>
<dbReference type="GO" id="GO:0005096">
    <property type="term" value="F:GTPase activator activity"/>
    <property type="evidence" value="ECO:0007669"/>
    <property type="project" value="UniProtKB-KW"/>
</dbReference>
<dbReference type="SMART" id="SM00323">
    <property type="entry name" value="RasGAP"/>
    <property type="match status" value="1"/>
</dbReference>
<proteinExistence type="predicted"/>
<evidence type="ECO:0000256" key="2">
    <source>
        <dbReference type="ARBA" id="ARBA00022553"/>
    </source>
</evidence>
<feature type="compositionally biased region" description="Low complexity" evidence="3">
    <location>
        <begin position="742"/>
        <end position="778"/>
    </location>
</feature>
<dbReference type="EMBL" id="PUHW01000117">
    <property type="protein sequence ID" value="KAG0688854.1"/>
    <property type="molecule type" value="Genomic_DNA"/>
</dbReference>